<sequence>MVFAPLGGELLLYCGQDLEKRRYPLSPPALILSQNQTLIKIVPVYLLIYCQRTILKPEKTSSPPNQFYLWTNYVFKNNSF</sequence>
<organism evidence="1 2">
    <name type="scientific">Mycoplasma ovis str. Michigan</name>
    <dbReference type="NCBI Taxonomy" id="1415773"/>
    <lineage>
        <taxon>Bacteria</taxon>
        <taxon>Bacillati</taxon>
        <taxon>Mycoplasmatota</taxon>
        <taxon>Mollicutes</taxon>
        <taxon>Mycoplasmataceae</taxon>
        <taxon>Mycoplasma</taxon>
    </lineage>
</organism>
<reference evidence="1 2" key="1">
    <citation type="journal article" date="2014" name="Genome Announc.">
        <title>Complete Genome Sequence of Mycoplasma ovis Strain Michigan, a Hemoplasma of Sheep with Two Distinct 16S rRNA Genes.</title>
        <authorList>
            <person name="Deshuillers P.L."/>
            <person name="Santos A.P."/>
            <person name="do Nascimento N.C."/>
            <person name="Hampel J.A."/>
            <person name="Bergin I.L."/>
            <person name="Dyson M.C."/>
            <person name="Messick J.B."/>
        </authorList>
    </citation>
    <scope>NUCLEOTIDE SEQUENCE [LARGE SCALE GENOMIC DNA]</scope>
    <source>
        <strain evidence="1 2">Michigan</strain>
    </source>
</reference>
<dbReference type="EMBL" id="CP006935">
    <property type="protein sequence ID" value="AHC40416.1"/>
    <property type="molecule type" value="Genomic_DNA"/>
</dbReference>
<accession>A0ABM5P1Q3</accession>
<dbReference type="Proteomes" id="UP000018745">
    <property type="component" value="Chromosome"/>
</dbReference>
<evidence type="ECO:0000313" key="1">
    <source>
        <dbReference type="EMBL" id="AHC40416.1"/>
    </source>
</evidence>
<evidence type="ECO:0000313" key="2">
    <source>
        <dbReference type="Proteomes" id="UP000018745"/>
    </source>
</evidence>
<proteinExistence type="predicted"/>
<keyword evidence="2" id="KW-1185">Reference proteome</keyword>
<name>A0ABM5P1Q3_9MOLU</name>
<protein>
    <submittedName>
        <fullName evidence="1">Uncharacterized protein</fullName>
    </submittedName>
</protein>
<gene>
    <name evidence="1" type="ORF">OVS_03320</name>
</gene>